<keyword evidence="2" id="KW-0902">Two-component regulatory system</keyword>
<dbReference type="PANTHER" id="PTHR48111:SF59">
    <property type="entry name" value="TRANSCRIPTIONAL REGULATORY PROTEIN BAER"/>
    <property type="match status" value="1"/>
</dbReference>
<dbReference type="SUPFAM" id="SSF52172">
    <property type="entry name" value="CheY-like"/>
    <property type="match status" value="1"/>
</dbReference>
<dbReference type="Gene3D" id="1.10.10.10">
    <property type="entry name" value="Winged helix-like DNA-binding domain superfamily/Winged helix DNA-binding domain"/>
    <property type="match status" value="1"/>
</dbReference>
<dbReference type="Gene3D" id="6.10.250.690">
    <property type="match status" value="1"/>
</dbReference>
<dbReference type="GO" id="GO:0000976">
    <property type="term" value="F:transcription cis-regulatory region binding"/>
    <property type="evidence" value="ECO:0007669"/>
    <property type="project" value="TreeGrafter"/>
</dbReference>
<dbReference type="InterPro" id="IPR039420">
    <property type="entry name" value="WalR-like"/>
</dbReference>
<dbReference type="FunFam" id="3.40.50.2300:FF:000001">
    <property type="entry name" value="DNA-binding response regulator PhoB"/>
    <property type="match status" value="1"/>
</dbReference>
<keyword evidence="11" id="KW-1185">Reference proteome</keyword>
<reference evidence="10 11" key="1">
    <citation type="submission" date="2019-12" db="EMBL/GenBank/DDBJ databases">
        <authorList>
            <person name="Zhang Y.-J."/>
        </authorList>
    </citation>
    <scope>NUCLEOTIDE SEQUENCE [LARGE SCALE GENOMIC DNA]</scope>
    <source>
        <strain evidence="10 11">CY05</strain>
    </source>
</reference>
<dbReference type="PROSITE" id="PS50110">
    <property type="entry name" value="RESPONSE_REGULATORY"/>
    <property type="match status" value="1"/>
</dbReference>
<dbReference type="EMBL" id="WQLV01000009">
    <property type="protein sequence ID" value="MVO17089.1"/>
    <property type="molecule type" value="Genomic_DNA"/>
</dbReference>
<dbReference type="SMART" id="SM00862">
    <property type="entry name" value="Trans_reg_C"/>
    <property type="match status" value="1"/>
</dbReference>
<dbReference type="GO" id="GO:0032993">
    <property type="term" value="C:protein-DNA complex"/>
    <property type="evidence" value="ECO:0007669"/>
    <property type="project" value="TreeGrafter"/>
</dbReference>
<keyword evidence="1 6" id="KW-0597">Phosphoprotein</keyword>
<dbReference type="AlphaFoldDB" id="A0A6L6WJD7"/>
<evidence type="ECO:0000256" key="3">
    <source>
        <dbReference type="ARBA" id="ARBA00023015"/>
    </source>
</evidence>
<feature type="domain" description="OmpR/PhoB-type" evidence="9">
    <location>
        <begin position="128"/>
        <end position="226"/>
    </location>
</feature>
<name>A0A6L6WJD7_9RHOB</name>
<dbReference type="InterPro" id="IPR011006">
    <property type="entry name" value="CheY-like_superfamily"/>
</dbReference>
<evidence type="ECO:0000256" key="6">
    <source>
        <dbReference type="PROSITE-ProRule" id="PRU00169"/>
    </source>
</evidence>
<feature type="modified residue" description="4-aspartylphosphate" evidence="6">
    <location>
        <position position="53"/>
    </location>
</feature>
<dbReference type="RefSeq" id="WP_157023408.1">
    <property type="nucleotide sequence ID" value="NZ_WQLV01000009.1"/>
</dbReference>
<gene>
    <name evidence="10" type="ORF">GO984_14830</name>
</gene>
<dbReference type="Gene3D" id="3.40.50.2300">
    <property type="match status" value="1"/>
</dbReference>
<dbReference type="GO" id="GO:0006355">
    <property type="term" value="P:regulation of DNA-templated transcription"/>
    <property type="evidence" value="ECO:0007669"/>
    <property type="project" value="InterPro"/>
</dbReference>
<dbReference type="PROSITE" id="PS51755">
    <property type="entry name" value="OMPR_PHOB"/>
    <property type="match status" value="1"/>
</dbReference>
<keyword evidence="4 7" id="KW-0238">DNA-binding</keyword>
<evidence type="ECO:0000259" key="8">
    <source>
        <dbReference type="PROSITE" id="PS50110"/>
    </source>
</evidence>
<dbReference type="SMART" id="SM00448">
    <property type="entry name" value="REC"/>
    <property type="match status" value="1"/>
</dbReference>
<evidence type="ECO:0000256" key="1">
    <source>
        <dbReference type="ARBA" id="ARBA00022553"/>
    </source>
</evidence>
<organism evidence="10 11">
    <name type="scientific">Parasedimentitalea huanghaiensis</name>
    <dbReference type="NCBI Taxonomy" id="2682100"/>
    <lineage>
        <taxon>Bacteria</taxon>
        <taxon>Pseudomonadati</taxon>
        <taxon>Pseudomonadota</taxon>
        <taxon>Alphaproteobacteria</taxon>
        <taxon>Rhodobacterales</taxon>
        <taxon>Paracoccaceae</taxon>
        <taxon>Parasedimentitalea</taxon>
    </lineage>
</organism>
<dbReference type="InterPro" id="IPR001867">
    <property type="entry name" value="OmpR/PhoB-type_DNA-bd"/>
</dbReference>
<dbReference type="InterPro" id="IPR036388">
    <property type="entry name" value="WH-like_DNA-bd_sf"/>
</dbReference>
<proteinExistence type="predicted"/>
<feature type="domain" description="Response regulatory" evidence="8">
    <location>
        <begin position="4"/>
        <end position="117"/>
    </location>
</feature>
<evidence type="ECO:0000313" key="11">
    <source>
        <dbReference type="Proteomes" id="UP000478892"/>
    </source>
</evidence>
<dbReference type="Proteomes" id="UP000478892">
    <property type="component" value="Unassembled WGS sequence"/>
</dbReference>
<sequence>MSGRILIVDDDPNIREVIGYAVESSGFTTMYAEDGLAALDAARGSNPDLIVLDIGLPEIDGLEVCRAVRKNSDVPILFLTARDDEIDRIIGLEIGGDDYVTKPFSPRELVARIKAILKRVAPPLKEIEQTFAHGDLEIDAHRHLCLVAAQEVALTASEFALLKVLMAKPVNVMTRQQLTVSMYGNNIHVSDRTIDSHIRNIRNKLTKAGCPNSIITVHGVGLRMGTCQTG</sequence>
<dbReference type="Pfam" id="PF00072">
    <property type="entry name" value="Response_reg"/>
    <property type="match status" value="1"/>
</dbReference>
<dbReference type="InterPro" id="IPR016032">
    <property type="entry name" value="Sig_transdc_resp-reg_C-effctor"/>
</dbReference>
<evidence type="ECO:0000256" key="5">
    <source>
        <dbReference type="ARBA" id="ARBA00023163"/>
    </source>
</evidence>
<dbReference type="InterPro" id="IPR001789">
    <property type="entry name" value="Sig_transdc_resp-reg_receiver"/>
</dbReference>
<evidence type="ECO:0000313" key="10">
    <source>
        <dbReference type="EMBL" id="MVO17089.1"/>
    </source>
</evidence>
<protein>
    <submittedName>
        <fullName evidence="10">Response regulator</fullName>
    </submittedName>
</protein>
<dbReference type="Pfam" id="PF00486">
    <property type="entry name" value="Trans_reg_C"/>
    <property type="match status" value="1"/>
</dbReference>
<accession>A0A6L6WJD7</accession>
<keyword evidence="5" id="KW-0804">Transcription</keyword>
<evidence type="ECO:0000256" key="7">
    <source>
        <dbReference type="PROSITE-ProRule" id="PRU01091"/>
    </source>
</evidence>
<evidence type="ECO:0000256" key="2">
    <source>
        <dbReference type="ARBA" id="ARBA00023012"/>
    </source>
</evidence>
<dbReference type="GO" id="GO:0000156">
    <property type="term" value="F:phosphorelay response regulator activity"/>
    <property type="evidence" value="ECO:0007669"/>
    <property type="project" value="TreeGrafter"/>
</dbReference>
<keyword evidence="3" id="KW-0805">Transcription regulation</keyword>
<dbReference type="GO" id="GO:0005829">
    <property type="term" value="C:cytosol"/>
    <property type="evidence" value="ECO:0007669"/>
    <property type="project" value="TreeGrafter"/>
</dbReference>
<evidence type="ECO:0000259" key="9">
    <source>
        <dbReference type="PROSITE" id="PS51755"/>
    </source>
</evidence>
<dbReference type="PANTHER" id="PTHR48111">
    <property type="entry name" value="REGULATOR OF RPOS"/>
    <property type="match status" value="1"/>
</dbReference>
<dbReference type="CDD" id="cd00383">
    <property type="entry name" value="trans_reg_C"/>
    <property type="match status" value="1"/>
</dbReference>
<dbReference type="SUPFAM" id="SSF46894">
    <property type="entry name" value="C-terminal effector domain of the bipartite response regulators"/>
    <property type="match status" value="1"/>
</dbReference>
<comment type="caution">
    <text evidence="10">The sequence shown here is derived from an EMBL/GenBank/DDBJ whole genome shotgun (WGS) entry which is preliminary data.</text>
</comment>
<evidence type="ECO:0000256" key="4">
    <source>
        <dbReference type="ARBA" id="ARBA00023125"/>
    </source>
</evidence>
<feature type="DNA-binding region" description="OmpR/PhoB-type" evidence="7">
    <location>
        <begin position="128"/>
        <end position="226"/>
    </location>
</feature>